<evidence type="ECO:0000256" key="1">
    <source>
        <dbReference type="ARBA" id="ARBA00024336"/>
    </source>
</evidence>
<dbReference type="Pfam" id="PF10257">
    <property type="entry name" value="RAI16-like"/>
    <property type="match status" value="1"/>
</dbReference>
<dbReference type="Proteomes" id="UP001142055">
    <property type="component" value="Chromosome 4"/>
</dbReference>
<sequence length="1017" mass="116177">MGDHDKQSATTIGTGTTSTTGYQASNSSLSTTTDECTSNSHYSSLHESSDSLKSAILDSFRMHWAQAWSIMADKIKDQITMDDLSSIVNHLEQMISLLIEDNTSNNGGNNTTTTIINNNNTPIGDMNKSTNNIDQYDIKNDHLDETYYDNNDNRHRTASQTNITNLNATNDNVTPLLDFLFMESILDKILDWSEMAGEWKYAMYLEQLKLYELIISQLSTTTNSMILLEQSFHRPMIRLFDILFIVIQKCTFSFGNFVEIEKRLVLLLNTLCVAISQNQQLIQVLFLLIQFVHRDGAIGQQSRDALLLCLSLSRVDERFATYIVQRTDFCPLLATGLSALFSSLPRVLIGQSMSAEQFQRKDDLLCRSNELDQFLKCLDFCNAVAQIAHPIVQVQLLNYIYNGFLVSVIGPALHQNTLDEIITTTAYLDLFIRSISEPNLIRIFLEFLCFEQFDSKCIITTLISRIVAKSKLSLITLILFKTLLDLNCEDLQFELIFKYLLQGGHLIDHGREHFDRSCQHANDNEVQRSYMLYKQNWLSISAQKLFTNSLSHYLASQCPNKSNCSSSSSSINSVHDSSTTTTTSSSLSLSFNRCQCHSNHYGNYVDYLHEARTRIEQCRQTTEQSWKNRYLEPCPHVPPQAAIIDDIIFSDIDELLSMNNNDLILNDGKSTIVNNMNTTTLSDHHHHHHHHQFQHHYYHNHLIRNRRNRISTENLLSFNDDHHQPHSPIGPFLEILLERLNNFFENDVLTNLHLTGLFTTLCQSPHRLVLSLFFDETLSRRRMVPCLLHQLQKLSLDAQHHADIIENFESMFNAAKINLQSVPIGELNCQLLTSAHHKINNSSSSSSSPLSSTNQTPKTLPSVEKNLNKGLGALKSLFFRSSNNQQQSTKSNGTNESNQRRGHTRRSSNTSLISTNSNIIEVIPGGVRFFNQNRNKDHQAKQHQEMIDNKQNELIYNLIIFDEFLMEISAILIEQSIDDDFFYDEDEFDLEDLDDSQTTIDGNHRSRRSRSATLSIH</sequence>
<accession>A0A9Q0LZA3</accession>
<evidence type="ECO:0000313" key="4">
    <source>
        <dbReference type="EMBL" id="KAJ6215971.1"/>
    </source>
</evidence>
<dbReference type="AlphaFoldDB" id="A0A9Q0LZA3"/>
<feature type="compositionally biased region" description="Polar residues" evidence="2">
    <location>
        <begin position="22"/>
        <end position="37"/>
    </location>
</feature>
<dbReference type="InterPro" id="IPR019384">
    <property type="entry name" value="FHIP"/>
</dbReference>
<proteinExistence type="inferred from homology"/>
<evidence type="ECO:0000313" key="5">
    <source>
        <dbReference type="Proteomes" id="UP001142055"/>
    </source>
</evidence>
<feature type="region of interest" description="Disordered" evidence="2">
    <location>
        <begin position="1"/>
        <end position="45"/>
    </location>
</feature>
<feature type="region of interest" description="Disordered" evidence="2">
    <location>
        <begin position="882"/>
        <end position="915"/>
    </location>
</feature>
<feature type="compositionally biased region" description="Low complexity" evidence="2">
    <location>
        <begin position="10"/>
        <end position="21"/>
    </location>
</feature>
<feature type="compositionally biased region" description="Low complexity" evidence="2">
    <location>
        <begin position="882"/>
        <end position="895"/>
    </location>
</feature>
<gene>
    <name evidence="4" type="ORF">RDWZM_010471</name>
</gene>
<dbReference type="PANTHER" id="PTHR21705:SF11">
    <property type="entry name" value="FHIP FAMILY PROTEIN CG3558"/>
    <property type="match status" value="1"/>
</dbReference>
<feature type="region of interest" description="Disordered" evidence="2">
    <location>
        <begin position="840"/>
        <end position="864"/>
    </location>
</feature>
<comment type="similarity">
    <text evidence="1">Belongs to the FHIP family.</text>
</comment>
<keyword evidence="5" id="KW-1185">Reference proteome</keyword>
<feature type="domain" description="FHF complex subunit HOOK-interacting protein C-terminal" evidence="3">
    <location>
        <begin position="729"/>
        <end position="820"/>
    </location>
</feature>
<dbReference type="Pfam" id="PF19314">
    <property type="entry name" value="DUF5917"/>
    <property type="match status" value="1"/>
</dbReference>
<comment type="caution">
    <text evidence="4">The sequence shown here is derived from an EMBL/GenBank/DDBJ whole genome shotgun (WGS) entry which is preliminary data.</text>
</comment>
<dbReference type="PANTHER" id="PTHR21705">
    <property type="entry name" value="RAI16 PROTEIN-RELATED"/>
    <property type="match status" value="1"/>
</dbReference>
<dbReference type="InterPro" id="IPR045669">
    <property type="entry name" value="FHIP_C"/>
</dbReference>
<evidence type="ECO:0000256" key="2">
    <source>
        <dbReference type="SAM" id="MobiDB-lite"/>
    </source>
</evidence>
<protein>
    <recommendedName>
        <fullName evidence="3">FHF complex subunit HOOK-interacting protein C-terminal domain-containing protein</fullName>
    </recommendedName>
</protein>
<dbReference type="EMBL" id="JAPWDV010000004">
    <property type="protein sequence ID" value="KAJ6215971.1"/>
    <property type="molecule type" value="Genomic_DNA"/>
</dbReference>
<organism evidence="4 5">
    <name type="scientific">Blomia tropicalis</name>
    <name type="common">Mite</name>
    <dbReference type="NCBI Taxonomy" id="40697"/>
    <lineage>
        <taxon>Eukaryota</taxon>
        <taxon>Metazoa</taxon>
        <taxon>Ecdysozoa</taxon>
        <taxon>Arthropoda</taxon>
        <taxon>Chelicerata</taxon>
        <taxon>Arachnida</taxon>
        <taxon>Acari</taxon>
        <taxon>Acariformes</taxon>
        <taxon>Sarcoptiformes</taxon>
        <taxon>Astigmata</taxon>
        <taxon>Glycyphagoidea</taxon>
        <taxon>Echimyopodidae</taxon>
        <taxon>Blomia</taxon>
    </lineage>
</organism>
<reference evidence="4" key="1">
    <citation type="submission" date="2022-12" db="EMBL/GenBank/DDBJ databases">
        <title>Genome assemblies of Blomia tropicalis.</title>
        <authorList>
            <person name="Cui Y."/>
        </authorList>
    </citation>
    <scope>NUCLEOTIDE SEQUENCE</scope>
    <source>
        <tissue evidence="4">Adult mites</tissue>
    </source>
</reference>
<name>A0A9Q0LZA3_BLOTA</name>
<feature type="compositionally biased region" description="Low complexity" evidence="2">
    <location>
        <begin position="842"/>
        <end position="852"/>
    </location>
</feature>
<dbReference type="OMA" id="DSFRMHW"/>
<evidence type="ECO:0000259" key="3">
    <source>
        <dbReference type="Pfam" id="PF19314"/>
    </source>
</evidence>